<dbReference type="SUPFAM" id="SSF53448">
    <property type="entry name" value="Nucleotide-diphospho-sugar transferases"/>
    <property type="match status" value="1"/>
</dbReference>
<accession>A0A1S7LQJ1</accession>
<gene>
    <name evidence="5" type="ORF">MAGMO_3923</name>
</gene>
<keyword evidence="2 5" id="KW-0328">Glycosyltransferase</keyword>
<dbReference type="Gene3D" id="3.90.550.10">
    <property type="entry name" value="Spore Coat Polysaccharide Biosynthesis Protein SpsA, Chain A"/>
    <property type="match status" value="1"/>
</dbReference>
<dbReference type="EC" id="2.4.1.69" evidence="5"/>
<feature type="domain" description="Glycosyltransferase 2-like" evidence="4">
    <location>
        <begin position="7"/>
        <end position="119"/>
    </location>
</feature>
<dbReference type="Pfam" id="PF00535">
    <property type="entry name" value="Glycos_transf_2"/>
    <property type="match status" value="1"/>
</dbReference>
<evidence type="ECO:0000256" key="3">
    <source>
        <dbReference type="ARBA" id="ARBA00022679"/>
    </source>
</evidence>
<comment type="similarity">
    <text evidence="1">Belongs to the glycosyltransferase 2 family.</text>
</comment>
<evidence type="ECO:0000259" key="4">
    <source>
        <dbReference type="Pfam" id="PF00535"/>
    </source>
</evidence>
<name>A0A1S7LQJ1_MAGMO</name>
<evidence type="ECO:0000256" key="1">
    <source>
        <dbReference type="ARBA" id="ARBA00006739"/>
    </source>
</evidence>
<dbReference type="PANTHER" id="PTHR43685:SF5">
    <property type="entry name" value="GLYCOSYLTRANSFERASE EPSE-RELATED"/>
    <property type="match status" value="1"/>
</dbReference>
<dbReference type="InterPro" id="IPR029044">
    <property type="entry name" value="Nucleotide-diphossugar_trans"/>
</dbReference>
<protein>
    <submittedName>
        <fullName evidence="5">Putative GT2: distantly related to UDP-GalNAc: globotriose b-1,3-N-acetylgalactosaminyltransferase UDP-Gal:globotetraose b-1,3-galactosyltransferase</fullName>
        <ecNumber evidence="5">2.4.1.69</ecNumber>
    </submittedName>
</protein>
<dbReference type="GO" id="GO:0008107">
    <property type="term" value="F:galactoside 2-alpha-L-fucosyltransferase activity"/>
    <property type="evidence" value="ECO:0007669"/>
    <property type="project" value="UniProtKB-EC"/>
</dbReference>
<dbReference type="AlphaFoldDB" id="A0A1S7LQJ1"/>
<proteinExistence type="inferred from homology"/>
<keyword evidence="3 5" id="KW-0808">Transferase</keyword>
<evidence type="ECO:0000256" key="2">
    <source>
        <dbReference type="ARBA" id="ARBA00022676"/>
    </source>
</evidence>
<organism evidence="5">
    <name type="scientific">Magnetococcus massalia (strain MO-1)</name>
    <dbReference type="NCBI Taxonomy" id="451514"/>
    <lineage>
        <taxon>Bacteria</taxon>
        <taxon>Pseudomonadati</taxon>
        <taxon>Pseudomonadota</taxon>
        <taxon>Magnetococcia</taxon>
        <taxon>Magnetococcales</taxon>
        <taxon>Magnetococcaceae</taxon>
        <taxon>Magnetococcus</taxon>
    </lineage>
</organism>
<reference evidence="5" key="1">
    <citation type="submission" date="2015-04" db="EMBL/GenBank/DDBJ databases">
        <authorList>
            <person name="Syromyatnikov M.Y."/>
            <person name="Popov V.N."/>
        </authorList>
    </citation>
    <scope>NUCLEOTIDE SEQUENCE</scope>
    <source>
        <strain evidence="5">MO-1</strain>
    </source>
</reference>
<evidence type="ECO:0000313" key="5">
    <source>
        <dbReference type="EMBL" id="CRH08051.1"/>
    </source>
</evidence>
<dbReference type="InterPro" id="IPR001173">
    <property type="entry name" value="Glyco_trans_2-like"/>
</dbReference>
<sequence>MSHPVTFLMAVYNGQAYLEQALASLFSQSMPSFDCLVIDDGSSDDSGQILSAWAAKEPRLSLQTNPHNIGLTRSLNRGLEVIKTPWVARLDADDIAHPERLERQLAFLDSHPKVGLLGSSCERIDAMGSVIEPLIPPLDDLAIRWRSLCYNPFYHASMIFRRSEPDGTPVRYDANLRYSQDYALWCDLLEVYQGANLAEPLLQWRSHGESITQQQQGSQQSLALGVVQQQLTKLWPERAWREAEAETMRRMMLYPPHLVGNGMFAQACALLTLWQRFKQQHGGAALGPLEADLVQRLLNALPADQWPPAWQHGLLKQLIFLAPGGLPGYGMRRVWQRLRAEKG</sequence>
<dbReference type="InterPro" id="IPR050834">
    <property type="entry name" value="Glycosyltransf_2"/>
</dbReference>
<dbReference type="PANTHER" id="PTHR43685">
    <property type="entry name" value="GLYCOSYLTRANSFERASE"/>
    <property type="match status" value="1"/>
</dbReference>
<dbReference type="EMBL" id="LO017727">
    <property type="protein sequence ID" value="CRH08051.1"/>
    <property type="molecule type" value="Genomic_DNA"/>
</dbReference>